<dbReference type="Proteomes" id="UP000257109">
    <property type="component" value="Unassembled WGS sequence"/>
</dbReference>
<proteinExistence type="predicted"/>
<dbReference type="AlphaFoldDB" id="A0A371IHI7"/>
<dbReference type="InterPro" id="IPR021109">
    <property type="entry name" value="Peptidase_aspartic_dom_sf"/>
</dbReference>
<dbReference type="Gene3D" id="2.40.70.10">
    <property type="entry name" value="Acid Proteases"/>
    <property type="match status" value="1"/>
</dbReference>
<evidence type="ECO:0000313" key="4">
    <source>
        <dbReference type="Proteomes" id="UP000257109"/>
    </source>
</evidence>
<protein>
    <recommendedName>
        <fullName evidence="2">Retropepsins domain-containing protein</fullName>
    </recommendedName>
</protein>
<organism evidence="3 4">
    <name type="scientific">Mucuna pruriens</name>
    <name type="common">Velvet bean</name>
    <name type="synonym">Dolichos pruriens</name>
    <dbReference type="NCBI Taxonomy" id="157652"/>
    <lineage>
        <taxon>Eukaryota</taxon>
        <taxon>Viridiplantae</taxon>
        <taxon>Streptophyta</taxon>
        <taxon>Embryophyta</taxon>
        <taxon>Tracheophyta</taxon>
        <taxon>Spermatophyta</taxon>
        <taxon>Magnoliopsida</taxon>
        <taxon>eudicotyledons</taxon>
        <taxon>Gunneridae</taxon>
        <taxon>Pentapetalae</taxon>
        <taxon>rosids</taxon>
        <taxon>fabids</taxon>
        <taxon>Fabales</taxon>
        <taxon>Fabaceae</taxon>
        <taxon>Papilionoideae</taxon>
        <taxon>50 kb inversion clade</taxon>
        <taxon>NPAAA clade</taxon>
        <taxon>indigoferoid/millettioid clade</taxon>
        <taxon>Phaseoleae</taxon>
        <taxon>Mucuna</taxon>
    </lineage>
</organism>
<reference evidence="3" key="1">
    <citation type="submission" date="2018-05" db="EMBL/GenBank/DDBJ databases">
        <title>Draft genome of Mucuna pruriens seed.</title>
        <authorList>
            <person name="Nnadi N.E."/>
            <person name="Vos R."/>
            <person name="Hasami M.H."/>
            <person name="Devisetty U.K."/>
            <person name="Aguiy J.C."/>
        </authorList>
    </citation>
    <scope>NUCLEOTIDE SEQUENCE [LARGE SCALE GENOMIC DNA]</scope>
    <source>
        <strain evidence="3">JCA_2017</strain>
    </source>
</reference>
<feature type="non-terminal residue" evidence="3">
    <location>
        <position position="1"/>
    </location>
</feature>
<comment type="caution">
    <text evidence="3">The sequence shown here is derived from an EMBL/GenBank/DDBJ whole genome shotgun (WGS) entry which is preliminary data.</text>
</comment>
<accession>A0A371IHI7</accession>
<keyword evidence="4" id="KW-1185">Reference proteome</keyword>
<evidence type="ECO:0000313" key="3">
    <source>
        <dbReference type="EMBL" id="RDY14527.1"/>
    </source>
</evidence>
<dbReference type="SUPFAM" id="SSF50630">
    <property type="entry name" value="Acid proteases"/>
    <property type="match status" value="1"/>
</dbReference>
<dbReference type="InterPro" id="IPR018061">
    <property type="entry name" value="Retropepsins"/>
</dbReference>
<evidence type="ECO:0000256" key="1">
    <source>
        <dbReference type="ARBA" id="ARBA00022801"/>
    </source>
</evidence>
<name>A0A371IHI7_MUCPR</name>
<dbReference type="Pfam" id="PF00077">
    <property type="entry name" value="RVP"/>
    <property type="match status" value="1"/>
</dbReference>
<evidence type="ECO:0000259" key="2">
    <source>
        <dbReference type="Pfam" id="PF00077"/>
    </source>
</evidence>
<dbReference type="GO" id="GO:0016787">
    <property type="term" value="F:hydrolase activity"/>
    <property type="evidence" value="ECO:0007669"/>
    <property type="project" value="UniProtKB-KW"/>
</dbReference>
<dbReference type="OrthoDB" id="1743486at2759"/>
<feature type="domain" description="Retropepsins" evidence="2">
    <location>
        <begin position="15"/>
        <end position="64"/>
    </location>
</feature>
<keyword evidence="1" id="KW-0378">Hydrolase</keyword>
<sequence>MKKQKQMKKIRKILMITTLIDSGADVNCIQEGSIPTKYYEKTLKGVTSANGSRMSIQYKLLNAKICKNQICYNTSF</sequence>
<gene>
    <name evidence="3" type="ORF">CR513_00411</name>
</gene>
<dbReference type="EMBL" id="QJKJ01000063">
    <property type="protein sequence ID" value="RDY14527.1"/>
    <property type="molecule type" value="Genomic_DNA"/>
</dbReference>